<dbReference type="RefSeq" id="XP_047762727.1">
    <property type="nucleotide sequence ID" value="XM_047905698.1"/>
</dbReference>
<feature type="region of interest" description="Disordered" evidence="1">
    <location>
        <begin position="1"/>
        <end position="25"/>
    </location>
</feature>
<evidence type="ECO:0000256" key="1">
    <source>
        <dbReference type="SAM" id="MobiDB-lite"/>
    </source>
</evidence>
<dbReference type="AlphaFoldDB" id="A0A9Q8P9U5"/>
<evidence type="ECO:0000313" key="3">
    <source>
        <dbReference type="Proteomes" id="UP000756132"/>
    </source>
</evidence>
<dbReference type="Proteomes" id="UP000756132">
    <property type="component" value="Chromosome 5"/>
</dbReference>
<keyword evidence="3" id="KW-1185">Reference proteome</keyword>
<name>A0A9Q8P9U5_PASFU</name>
<dbReference type="GeneID" id="71986428"/>
<dbReference type="KEGG" id="ffu:CLAFUR5_06550"/>
<sequence length="242" mass="27246">MTFRTHQRQSEAAKSGPQPAPDSKCPTNLFWRDFRGKRHDVEIKGCPTVELLHKQIAENMDAGSYGLMLAWRGHVLYDEDLLAEVLFQASNTDQDLEFDNMDRDCVMNSTDNGISIVLSTDHKLWVSVRSLLESETADIDLSGDSRIDSLVFAVQRAVGYTVVRAYPWTSLLEVAQAFDERLGDAIAQSVYFHQQKPAFDGVEYCRSQGHVVKTLKLANVGPGSVMRLLKVNHDQSGHWVYQ</sequence>
<proteinExistence type="predicted"/>
<organism evidence="2 3">
    <name type="scientific">Passalora fulva</name>
    <name type="common">Tomato leaf mold</name>
    <name type="synonym">Cladosporium fulvum</name>
    <dbReference type="NCBI Taxonomy" id="5499"/>
    <lineage>
        <taxon>Eukaryota</taxon>
        <taxon>Fungi</taxon>
        <taxon>Dikarya</taxon>
        <taxon>Ascomycota</taxon>
        <taxon>Pezizomycotina</taxon>
        <taxon>Dothideomycetes</taxon>
        <taxon>Dothideomycetidae</taxon>
        <taxon>Mycosphaerellales</taxon>
        <taxon>Mycosphaerellaceae</taxon>
        <taxon>Fulvia</taxon>
    </lineage>
</organism>
<evidence type="ECO:0000313" key="2">
    <source>
        <dbReference type="EMBL" id="UJO18361.1"/>
    </source>
</evidence>
<dbReference type="EMBL" id="CP090167">
    <property type="protein sequence ID" value="UJO18361.1"/>
    <property type="molecule type" value="Genomic_DNA"/>
</dbReference>
<dbReference type="SUPFAM" id="SSF54236">
    <property type="entry name" value="Ubiquitin-like"/>
    <property type="match status" value="1"/>
</dbReference>
<protein>
    <submittedName>
        <fullName evidence="2">Uncharacterized protein</fullName>
    </submittedName>
</protein>
<accession>A0A9Q8P9U5</accession>
<reference evidence="2" key="2">
    <citation type="journal article" date="2022" name="Microb. Genom.">
        <title>A chromosome-scale genome assembly of the tomato pathogen Cladosporium fulvum reveals a compartmentalized genome architecture and the presence of a dispensable chromosome.</title>
        <authorList>
            <person name="Zaccaron A.Z."/>
            <person name="Chen L.H."/>
            <person name="Samaras A."/>
            <person name="Stergiopoulos I."/>
        </authorList>
    </citation>
    <scope>NUCLEOTIDE SEQUENCE</scope>
    <source>
        <strain evidence="2">Race5_Kim</strain>
    </source>
</reference>
<dbReference type="InterPro" id="IPR029071">
    <property type="entry name" value="Ubiquitin-like_domsf"/>
</dbReference>
<reference evidence="2" key="1">
    <citation type="submission" date="2021-12" db="EMBL/GenBank/DDBJ databases">
        <authorList>
            <person name="Zaccaron A."/>
            <person name="Stergiopoulos I."/>
        </authorList>
    </citation>
    <scope>NUCLEOTIDE SEQUENCE</scope>
    <source>
        <strain evidence="2">Race5_Kim</strain>
    </source>
</reference>
<gene>
    <name evidence="2" type="ORF">CLAFUR5_06550</name>
</gene>